<protein>
    <submittedName>
        <fullName evidence="2">Uncharacterized protein</fullName>
    </submittedName>
</protein>
<accession>A0A5C6AIJ0</accession>
<reference evidence="2 3" key="1">
    <citation type="submission" date="2019-02" db="EMBL/GenBank/DDBJ databases">
        <title>Deep-cultivation of Planctomycetes and their phenomic and genomic characterization uncovers novel biology.</title>
        <authorList>
            <person name="Wiegand S."/>
            <person name="Jogler M."/>
            <person name="Boedeker C."/>
            <person name="Pinto D."/>
            <person name="Vollmers J."/>
            <person name="Rivas-Marin E."/>
            <person name="Kohn T."/>
            <person name="Peeters S.H."/>
            <person name="Heuer A."/>
            <person name="Rast P."/>
            <person name="Oberbeckmann S."/>
            <person name="Bunk B."/>
            <person name="Jeske O."/>
            <person name="Meyerdierks A."/>
            <person name="Storesund J.E."/>
            <person name="Kallscheuer N."/>
            <person name="Luecker S."/>
            <person name="Lage O.M."/>
            <person name="Pohl T."/>
            <person name="Merkel B.J."/>
            <person name="Hornburger P."/>
            <person name="Mueller R.-W."/>
            <person name="Bruemmer F."/>
            <person name="Labrenz M."/>
            <person name="Spormann A.M."/>
            <person name="Op Den Camp H."/>
            <person name="Overmann J."/>
            <person name="Amann R."/>
            <person name="Jetten M.S.M."/>
            <person name="Mascher T."/>
            <person name="Medema M.H."/>
            <person name="Devos D.P."/>
            <person name="Kaster A.-K."/>
            <person name="Ovreas L."/>
            <person name="Rohde M."/>
            <person name="Galperin M.Y."/>
            <person name="Jogler C."/>
        </authorList>
    </citation>
    <scope>NUCLEOTIDE SEQUENCE [LARGE SCALE GENOMIC DNA]</scope>
    <source>
        <strain evidence="2 3">Pla108</strain>
    </source>
</reference>
<organism evidence="2 3">
    <name type="scientific">Botrimarina colliarenosi</name>
    <dbReference type="NCBI Taxonomy" id="2528001"/>
    <lineage>
        <taxon>Bacteria</taxon>
        <taxon>Pseudomonadati</taxon>
        <taxon>Planctomycetota</taxon>
        <taxon>Planctomycetia</taxon>
        <taxon>Pirellulales</taxon>
        <taxon>Lacipirellulaceae</taxon>
        <taxon>Botrimarina</taxon>
    </lineage>
</organism>
<dbReference type="EMBL" id="SJPR01000001">
    <property type="protein sequence ID" value="TWT99220.1"/>
    <property type="molecule type" value="Genomic_DNA"/>
</dbReference>
<sequence>MNGDKGMATQRGKKRLKSDAKRESIKIDLEELAPIDRIWVYLNLVHL</sequence>
<evidence type="ECO:0000313" key="3">
    <source>
        <dbReference type="Proteomes" id="UP000317421"/>
    </source>
</evidence>
<name>A0A5C6AIJ0_9BACT</name>
<evidence type="ECO:0000256" key="1">
    <source>
        <dbReference type="SAM" id="MobiDB-lite"/>
    </source>
</evidence>
<gene>
    <name evidence="2" type="ORF">Pla108_01550</name>
</gene>
<proteinExistence type="predicted"/>
<keyword evidence="3" id="KW-1185">Reference proteome</keyword>
<dbReference type="Proteomes" id="UP000317421">
    <property type="component" value="Unassembled WGS sequence"/>
</dbReference>
<comment type="caution">
    <text evidence="2">The sequence shown here is derived from an EMBL/GenBank/DDBJ whole genome shotgun (WGS) entry which is preliminary data.</text>
</comment>
<evidence type="ECO:0000313" key="2">
    <source>
        <dbReference type="EMBL" id="TWT99220.1"/>
    </source>
</evidence>
<feature type="region of interest" description="Disordered" evidence="1">
    <location>
        <begin position="1"/>
        <end position="22"/>
    </location>
</feature>
<dbReference type="AlphaFoldDB" id="A0A5C6AIJ0"/>